<dbReference type="Proteomes" id="UP000185657">
    <property type="component" value="Unassembled WGS sequence"/>
</dbReference>
<protein>
    <recommendedName>
        <fullName evidence="5">Lipoprotein</fullName>
    </recommendedName>
</protein>
<evidence type="ECO:0000313" key="3">
    <source>
        <dbReference type="Proteomes" id="UP000185657"/>
    </source>
</evidence>
<name>A0A167IRL3_9BURK</name>
<evidence type="ECO:0000313" key="2">
    <source>
        <dbReference type="EMBL" id="OAD43489.1"/>
    </source>
</evidence>
<evidence type="ECO:0000313" key="4">
    <source>
        <dbReference type="Proteomes" id="UP000185680"/>
    </source>
</evidence>
<dbReference type="EMBL" id="CP017476">
    <property type="protein sequence ID" value="AOW14487.1"/>
    <property type="molecule type" value="Genomic_DNA"/>
</dbReference>
<reference evidence="2 3" key="1">
    <citation type="submission" date="2016-02" db="EMBL/GenBank/DDBJ databases">
        <title>Draft genome sequence of Hydrogenophaga sp. LPB0072.</title>
        <authorList>
            <person name="Shin S.-K."/>
            <person name="Yi H."/>
        </authorList>
    </citation>
    <scope>NUCLEOTIDE SEQUENCE [LARGE SCALE GENOMIC DNA]</scope>
    <source>
        <strain evidence="2 3">LPB0072</strain>
    </source>
</reference>
<evidence type="ECO:0008006" key="5">
    <source>
        <dbReference type="Google" id="ProtNLM"/>
    </source>
</evidence>
<keyword evidence="3" id="KW-1185">Reference proteome</keyword>
<dbReference type="AlphaFoldDB" id="A0A167IRL3"/>
<reference evidence="1 4" key="2">
    <citation type="submission" date="2016-10" db="EMBL/GenBank/DDBJ databases">
        <title>Hydorgenophaga sp. LPB0072 isolated from gastropod.</title>
        <authorList>
            <person name="Kim E."/>
            <person name="Yi H."/>
        </authorList>
    </citation>
    <scope>NUCLEOTIDE SEQUENCE [LARGE SCALE GENOMIC DNA]</scope>
    <source>
        <strain evidence="1 4">LPB0072</strain>
    </source>
</reference>
<dbReference type="Proteomes" id="UP000185680">
    <property type="component" value="Chromosome"/>
</dbReference>
<organism evidence="1 4">
    <name type="scientific">Hydrogenophaga crassostreae</name>
    <dbReference type="NCBI Taxonomy" id="1763535"/>
    <lineage>
        <taxon>Bacteria</taxon>
        <taxon>Pseudomonadati</taxon>
        <taxon>Pseudomonadota</taxon>
        <taxon>Betaproteobacteria</taxon>
        <taxon>Burkholderiales</taxon>
        <taxon>Comamonadaceae</taxon>
        <taxon>Hydrogenophaga</taxon>
    </lineage>
</organism>
<accession>A0A167IRL3</accession>
<evidence type="ECO:0000313" key="1">
    <source>
        <dbReference type="EMBL" id="AOW14487.1"/>
    </source>
</evidence>
<gene>
    <name evidence="1" type="ORF">LPB072_18240</name>
    <name evidence="2" type="ORF">LPB72_02795</name>
</gene>
<proteinExistence type="predicted"/>
<dbReference type="STRING" id="1763535.LPB072_18240"/>
<dbReference type="KEGG" id="hyl:LPB072_18240"/>
<sequence>MGIPFDTEDFKMIKTAGMLLAVLVVAGCASTSKPFWAKPNVSADDTYTELSECRFKVGVSKIDEDEQELLVAHCMRGKGFRLLANQS</sequence>
<dbReference type="EMBL" id="LVWD01000003">
    <property type="protein sequence ID" value="OAD43489.1"/>
    <property type="molecule type" value="Genomic_DNA"/>
</dbReference>